<evidence type="ECO:0000313" key="2">
    <source>
        <dbReference type="Proteomes" id="UP000268014"/>
    </source>
</evidence>
<accession>A0A0N4VXZ7</accession>
<proteinExistence type="predicted"/>
<protein>
    <submittedName>
        <fullName evidence="3">Ribosomal protein L23</fullName>
    </submittedName>
</protein>
<sequence>MKKFLSFRFQNANTNLSIDLTDNDAVLVELTSNPHHW</sequence>
<evidence type="ECO:0000313" key="3">
    <source>
        <dbReference type="WBParaSite" id="HPLM_0000216701-mRNA-1"/>
    </source>
</evidence>
<name>A0A0N4VXZ7_HAEPC</name>
<reference evidence="3" key="1">
    <citation type="submission" date="2017-02" db="UniProtKB">
        <authorList>
            <consortium name="WormBaseParasite"/>
        </authorList>
    </citation>
    <scope>IDENTIFICATION</scope>
</reference>
<reference evidence="1 2" key="2">
    <citation type="submission" date="2018-11" db="EMBL/GenBank/DDBJ databases">
        <authorList>
            <consortium name="Pathogen Informatics"/>
        </authorList>
    </citation>
    <scope>NUCLEOTIDE SEQUENCE [LARGE SCALE GENOMIC DNA]</scope>
    <source>
        <strain evidence="1 2">MHpl1</strain>
    </source>
</reference>
<organism evidence="3">
    <name type="scientific">Haemonchus placei</name>
    <name type="common">Barber's pole worm</name>
    <dbReference type="NCBI Taxonomy" id="6290"/>
    <lineage>
        <taxon>Eukaryota</taxon>
        <taxon>Metazoa</taxon>
        <taxon>Ecdysozoa</taxon>
        <taxon>Nematoda</taxon>
        <taxon>Chromadorea</taxon>
        <taxon>Rhabditida</taxon>
        <taxon>Rhabditina</taxon>
        <taxon>Rhabditomorpha</taxon>
        <taxon>Strongyloidea</taxon>
        <taxon>Trichostrongylidae</taxon>
        <taxon>Haemonchus</taxon>
    </lineage>
</organism>
<evidence type="ECO:0000313" key="1">
    <source>
        <dbReference type="EMBL" id="VDO13302.1"/>
    </source>
</evidence>
<gene>
    <name evidence="1" type="ORF">HPLM_LOCUS2165</name>
</gene>
<dbReference type="Proteomes" id="UP000268014">
    <property type="component" value="Unassembled WGS sequence"/>
</dbReference>
<keyword evidence="2" id="KW-1185">Reference proteome</keyword>
<dbReference type="AlphaFoldDB" id="A0A0N4VXZ7"/>
<dbReference type="EMBL" id="UZAF01003930">
    <property type="protein sequence ID" value="VDO13302.1"/>
    <property type="molecule type" value="Genomic_DNA"/>
</dbReference>
<dbReference type="WBParaSite" id="HPLM_0000216701-mRNA-1">
    <property type="protein sequence ID" value="HPLM_0000216701-mRNA-1"/>
    <property type="gene ID" value="HPLM_0000216701"/>
</dbReference>